<dbReference type="InterPro" id="IPR011990">
    <property type="entry name" value="TPR-like_helical_dom_sf"/>
</dbReference>
<dbReference type="PANTHER" id="PTHR47926:SF533">
    <property type="entry name" value="DYW DOMAIN-CONTAINING PROTEIN"/>
    <property type="match status" value="1"/>
</dbReference>
<dbReference type="InterPro" id="IPR032867">
    <property type="entry name" value="DYW_dom"/>
</dbReference>
<evidence type="ECO:0000259" key="4">
    <source>
        <dbReference type="Pfam" id="PF14432"/>
    </source>
</evidence>
<protein>
    <recommendedName>
        <fullName evidence="4">DYW domain-containing protein</fullName>
    </recommendedName>
</protein>
<keyword evidence="6" id="KW-1185">Reference proteome</keyword>
<feature type="repeat" description="PPR" evidence="3">
    <location>
        <begin position="110"/>
        <end position="144"/>
    </location>
</feature>
<dbReference type="NCBIfam" id="TIGR00756">
    <property type="entry name" value="PPR"/>
    <property type="match status" value="7"/>
</dbReference>
<dbReference type="PANTHER" id="PTHR47926">
    <property type="entry name" value="PENTATRICOPEPTIDE REPEAT-CONTAINING PROTEIN"/>
    <property type="match status" value="1"/>
</dbReference>
<evidence type="ECO:0000256" key="1">
    <source>
        <dbReference type="ARBA" id="ARBA00006643"/>
    </source>
</evidence>
<comment type="caution">
    <text evidence="5">The sequence shown here is derived from an EMBL/GenBank/DDBJ whole genome shotgun (WGS) entry which is preliminary data.</text>
</comment>
<gene>
    <name evidence="5" type="ORF">CRG98_010565</name>
</gene>
<dbReference type="Pfam" id="PF13041">
    <property type="entry name" value="PPR_2"/>
    <property type="match status" value="2"/>
</dbReference>
<feature type="repeat" description="PPR" evidence="3">
    <location>
        <begin position="305"/>
        <end position="339"/>
    </location>
</feature>
<feature type="repeat" description="PPR" evidence="3">
    <location>
        <begin position="172"/>
        <end position="202"/>
    </location>
</feature>
<dbReference type="GO" id="GO:0008270">
    <property type="term" value="F:zinc ion binding"/>
    <property type="evidence" value="ECO:0007669"/>
    <property type="project" value="InterPro"/>
</dbReference>
<evidence type="ECO:0000256" key="2">
    <source>
        <dbReference type="ARBA" id="ARBA00022737"/>
    </source>
</evidence>
<dbReference type="InterPro" id="IPR046848">
    <property type="entry name" value="E_motif"/>
</dbReference>
<dbReference type="Pfam" id="PF20431">
    <property type="entry name" value="E_motif"/>
    <property type="match status" value="1"/>
</dbReference>
<dbReference type="InterPro" id="IPR046960">
    <property type="entry name" value="PPR_At4g14850-like_plant"/>
</dbReference>
<dbReference type="GO" id="GO:0003723">
    <property type="term" value="F:RNA binding"/>
    <property type="evidence" value="ECO:0007669"/>
    <property type="project" value="InterPro"/>
</dbReference>
<sequence>MNKPRAIIQSLHLYFRPLSFRVSHPVSSGALAGVSEFVGRSSVHPDSRAPSGRFLLSDRLKDHRFEEARKFPDAVACLDVRLCTRMIAGYARDGRLDKALQLFERMPVRDIISWNVMINACLDCGELELARDLFDEMPEKTVVSWTAMINGFFKFGQVDMAERFFDLLPMKDLAAHNTMLHGYFSNCRVEAAMRFFEEMPSRNVISWTSVIGGLAQNGMSGEALLAFQKMANFGIFPTSNTLACVLSVCGNASAFFLGLQTHGLALKSGFCFNTFISSSLITFYSVSKKMDEAIKVVSDMELNKDVVTWTALLTGFSSNNKHEDALKIFVNMLRAGVLPNQSSFSSVLNSCCGLEALVRGKEVHAPAIKLNLGEDLYVCNSLIVMYSKCGSTSDSLALFNRTSKKNLVTWNAAISGCAQHGQGLQALALFTQMIRSGVGPDEFTFTALLTACSHSGLLQKGRQLFKYFSRQDTFVELRHEHYSCVVDLLGRGGKLDEAEEFIRNMPLKPNSIVWLALLSAGKMHSNLDVSERAMTEILKVDPQSCAAYVLMSNLYASANKWSEVSRLRFLMKRNGIVKQEGRSWVTVKGQRHVFLSGDKSHPLRKIIYQKIDWLNRKLKELGYVPDKRFSLHDIEDEQKEESLSYHSERLAIAFGLVTTVEFSTIIVMKNLRVCGDCHSVIKLIGQIVGREIVVRDSARFHHFKDGACSCGSPMAEKEKADKIIEIQNKFQELNHYIQYVDLMIDLLMEDTGARKNELVGEIKMLKQVQEYIKKVYGEWVANMFHGGDLGSLMGSLSWEAKVEASKQILERLEGEEDGIIKAVNEVFCEFETRDSFNIEEEKKDREFGTTLFCFQPSGVEGHYREEHLRGQQIYEDNQGLFDPYSKYGTNAGVFEGVHVKKLLRESSELIKERNWILDGGPVLLLQKLNNCMKDEEDGPGREVAESLVVRGHDIEDWLCYMLVFLVLFVMKNESHREAFQEFQCQLKARSNKRTELINKFTNLLEGANFKLREMKNLRKMTANILEKYCSRRIEETEVITFLEILLDEIEHLDFILQEVPSLRLDVPFGDELSESEDVILRCEETLNNIRTQMSFIYGTSYGEWEFEVSLLIDAVSFPFIV</sequence>
<dbReference type="Proteomes" id="UP000233551">
    <property type="component" value="Unassembled WGS sequence"/>
</dbReference>
<reference evidence="5 6" key="1">
    <citation type="submission" date="2017-11" db="EMBL/GenBank/DDBJ databases">
        <title>De-novo sequencing of pomegranate (Punica granatum L.) genome.</title>
        <authorList>
            <person name="Akparov Z."/>
            <person name="Amiraslanov A."/>
            <person name="Hajiyeva S."/>
            <person name="Abbasov M."/>
            <person name="Kaur K."/>
            <person name="Hamwieh A."/>
            <person name="Solovyev V."/>
            <person name="Salamov A."/>
            <person name="Braich B."/>
            <person name="Kosarev P."/>
            <person name="Mahmoud A."/>
            <person name="Hajiyev E."/>
            <person name="Babayeva S."/>
            <person name="Izzatullayeva V."/>
            <person name="Mammadov A."/>
            <person name="Mammadov A."/>
            <person name="Sharifova S."/>
            <person name="Ojaghi J."/>
            <person name="Eynullazada K."/>
            <person name="Bayramov B."/>
            <person name="Abdulazimova A."/>
            <person name="Shahmuradov I."/>
        </authorList>
    </citation>
    <scope>NUCLEOTIDE SEQUENCE [LARGE SCALE GENOMIC DNA]</scope>
    <source>
        <strain evidence="6">cv. AG2017</strain>
        <tissue evidence="5">Leaf</tissue>
    </source>
</reference>
<dbReference type="Pfam" id="PF14432">
    <property type="entry name" value="DYW_deaminase"/>
    <property type="match status" value="1"/>
</dbReference>
<dbReference type="AlphaFoldDB" id="A0A2I0KMQ3"/>
<evidence type="ECO:0000256" key="3">
    <source>
        <dbReference type="PROSITE-ProRule" id="PRU00708"/>
    </source>
</evidence>
<proteinExistence type="inferred from homology"/>
<dbReference type="InterPro" id="IPR002885">
    <property type="entry name" value="PPR_rpt"/>
</dbReference>
<name>A0A2I0KMQ3_PUNGR</name>
<accession>A0A2I0KMQ3</accession>
<dbReference type="EMBL" id="PGOL01000523">
    <property type="protein sequence ID" value="PKI69096.1"/>
    <property type="molecule type" value="Genomic_DNA"/>
</dbReference>
<dbReference type="GO" id="GO:0009451">
    <property type="term" value="P:RNA modification"/>
    <property type="evidence" value="ECO:0007669"/>
    <property type="project" value="InterPro"/>
</dbReference>
<feature type="domain" description="DYW" evidence="4">
    <location>
        <begin position="622"/>
        <end position="712"/>
    </location>
</feature>
<dbReference type="PROSITE" id="PS51375">
    <property type="entry name" value="PPR"/>
    <property type="match status" value="6"/>
</dbReference>
<feature type="repeat" description="PPR" evidence="3">
    <location>
        <begin position="79"/>
        <end position="109"/>
    </location>
</feature>
<comment type="similarity">
    <text evidence="1">Belongs to the PPR family. PCMP-H subfamily.</text>
</comment>
<dbReference type="FunFam" id="1.25.40.10:FF:000344">
    <property type="entry name" value="Pentatricopeptide repeat-containing protein"/>
    <property type="match status" value="1"/>
</dbReference>
<evidence type="ECO:0000313" key="6">
    <source>
        <dbReference type="Proteomes" id="UP000233551"/>
    </source>
</evidence>
<dbReference type="FunFam" id="1.25.40.10:FF:000366">
    <property type="entry name" value="Pentatricopeptide (PPR) repeat-containing protein"/>
    <property type="match status" value="1"/>
</dbReference>
<dbReference type="Pfam" id="PF01535">
    <property type="entry name" value="PPR"/>
    <property type="match status" value="8"/>
</dbReference>
<keyword evidence="2" id="KW-0677">Repeat</keyword>
<feature type="repeat" description="PPR" evidence="3">
    <location>
        <begin position="203"/>
        <end position="237"/>
    </location>
</feature>
<evidence type="ECO:0000313" key="5">
    <source>
        <dbReference type="EMBL" id="PKI69096.1"/>
    </source>
</evidence>
<feature type="repeat" description="PPR" evidence="3">
    <location>
        <begin position="406"/>
        <end position="440"/>
    </location>
</feature>
<organism evidence="5 6">
    <name type="scientific">Punica granatum</name>
    <name type="common">Pomegranate</name>
    <dbReference type="NCBI Taxonomy" id="22663"/>
    <lineage>
        <taxon>Eukaryota</taxon>
        <taxon>Viridiplantae</taxon>
        <taxon>Streptophyta</taxon>
        <taxon>Embryophyta</taxon>
        <taxon>Tracheophyta</taxon>
        <taxon>Spermatophyta</taxon>
        <taxon>Magnoliopsida</taxon>
        <taxon>eudicotyledons</taxon>
        <taxon>Gunneridae</taxon>
        <taxon>Pentapetalae</taxon>
        <taxon>rosids</taxon>
        <taxon>malvids</taxon>
        <taxon>Myrtales</taxon>
        <taxon>Lythraceae</taxon>
        <taxon>Punica</taxon>
    </lineage>
</organism>
<dbReference type="STRING" id="22663.A0A2I0KMQ3"/>
<dbReference type="Gene3D" id="1.25.40.10">
    <property type="entry name" value="Tetratricopeptide repeat domain"/>
    <property type="match status" value="4"/>
</dbReference>